<feature type="transmembrane region" description="Helical" evidence="6">
    <location>
        <begin position="53"/>
        <end position="76"/>
    </location>
</feature>
<evidence type="ECO:0000256" key="1">
    <source>
        <dbReference type="ARBA" id="ARBA00004141"/>
    </source>
</evidence>
<feature type="transmembrane region" description="Helical" evidence="6">
    <location>
        <begin position="140"/>
        <end position="161"/>
    </location>
</feature>
<comment type="caution">
    <text evidence="8">The sequence shown here is derived from an EMBL/GenBank/DDBJ whole genome shotgun (WGS) entry which is preliminary data.</text>
</comment>
<keyword evidence="2 6" id="KW-0812">Transmembrane</keyword>
<feature type="transmembrane region" description="Helical" evidence="6">
    <location>
        <begin position="20"/>
        <end position="41"/>
    </location>
</feature>
<reference evidence="8 9" key="1">
    <citation type="submission" date="2015-05" db="EMBL/GenBank/DDBJ databases">
        <title>Distinctive expansion of gene families associated with plant cell wall degradation and secondary metabolism in the genomes of grapevine trunk pathogens.</title>
        <authorList>
            <person name="Lawrence D.P."/>
            <person name="Travadon R."/>
            <person name="Rolshausen P.E."/>
            <person name="Baumgartner K."/>
        </authorList>
    </citation>
    <scope>NUCLEOTIDE SEQUENCE [LARGE SCALE GENOMIC DNA]</scope>
    <source>
        <strain evidence="8">DA912</strain>
    </source>
</reference>
<reference evidence="8 9" key="2">
    <citation type="submission" date="2015-05" db="EMBL/GenBank/DDBJ databases">
        <authorList>
            <person name="Morales-Cruz A."/>
            <person name="Amrine K.C."/>
            <person name="Cantu D."/>
        </authorList>
    </citation>
    <scope>NUCLEOTIDE SEQUENCE [LARGE SCALE GENOMIC DNA]</scope>
    <source>
        <strain evidence="8">DA912</strain>
    </source>
</reference>
<evidence type="ECO:0000256" key="5">
    <source>
        <dbReference type="ARBA" id="ARBA00038359"/>
    </source>
</evidence>
<dbReference type="Pfam" id="PF20684">
    <property type="entry name" value="Fung_rhodopsin"/>
    <property type="match status" value="1"/>
</dbReference>
<evidence type="ECO:0000259" key="7">
    <source>
        <dbReference type="Pfam" id="PF20684"/>
    </source>
</evidence>
<keyword evidence="4 6" id="KW-0472">Membrane</keyword>
<sequence length="231" mass="25938">MADYRSNEDATTASDNETSTTAAGATMIAFSVIVVTCRFYMRLKLKSGLKWDDWFILISLLSLITAGVLVVAASTVDPDFSWLETSYSNPNYVYTPGNETHLLLSWVSSIFYYCVVCAAKMSILFMYKRIFSISVVFRRQVYAVIALVTMFWVATVLADIFNCIPFKYSWINSTSPMPYCFDFNLFWFSTGIIETVLDVVIISLPVGMVAKLHLSMRKRIGLGGVFLLGAL</sequence>
<keyword evidence="9" id="KW-1185">Reference proteome</keyword>
<evidence type="ECO:0000256" key="3">
    <source>
        <dbReference type="ARBA" id="ARBA00022989"/>
    </source>
</evidence>
<proteinExistence type="inferred from homology"/>
<evidence type="ECO:0000256" key="4">
    <source>
        <dbReference type="ARBA" id="ARBA00023136"/>
    </source>
</evidence>
<dbReference type="OrthoDB" id="5329176at2759"/>
<keyword evidence="3 6" id="KW-1133">Transmembrane helix</keyword>
<dbReference type="GO" id="GO:0016020">
    <property type="term" value="C:membrane"/>
    <property type="evidence" value="ECO:0007669"/>
    <property type="project" value="UniProtKB-SubCell"/>
</dbReference>
<dbReference type="InterPro" id="IPR052337">
    <property type="entry name" value="SAT4-like"/>
</dbReference>
<dbReference type="Proteomes" id="UP000034680">
    <property type="component" value="Unassembled WGS sequence"/>
</dbReference>
<feature type="transmembrane region" description="Helical" evidence="6">
    <location>
        <begin position="185"/>
        <end position="210"/>
    </location>
</feature>
<comment type="subcellular location">
    <subcellularLocation>
        <location evidence="1">Membrane</location>
        <topology evidence="1">Multi-pass membrane protein</topology>
    </subcellularLocation>
</comment>
<evidence type="ECO:0000313" key="9">
    <source>
        <dbReference type="Proteomes" id="UP000034680"/>
    </source>
</evidence>
<evidence type="ECO:0000256" key="6">
    <source>
        <dbReference type="SAM" id="Phobius"/>
    </source>
</evidence>
<comment type="similarity">
    <text evidence="5">Belongs to the SAT4 family.</text>
</comment>
<dbReference type="PANTHER" id="PTHR33048:SF47">
    <property type="entry name" value="INTEGRAL MEMBRANE PROTEIN-RELATED"/>
    <property type="match status" value="1"/>
</dbReference>
<evidence type="ECO:0000313" key="8">
    <source>
        <dbReference type="EMBL" id="KKY34981.1"/>
    </source>
</evidence>
<accession>A0A0G2FLS0</accession>
<dbReference type="EMBL" id="LCUC01000175">
    <property type="protein sequence ID" value="KKY34981.1"/>
    <property type="molecule type" value="Genomic_DNA"/>
</dbReference>
<dbReference type="AlphaFoldDB" id="A0A0G2FLS0"/>
<dbReference type="STRING" id="1214573.A0A0G2FLS0"/>
<dbReference type="InterPro" id="IPR049326">
    <property type="entry name" value="Rhodopsin_dom_fungi"/>
</dbReference>
<feature type="domain" description="Rhodopsin" evidence="7">
    <location>
        <begin position="38"/>
        <end position="230"/>
    </location>
</feature>
<organism evidence="8 9">
    <name type="scientific">Diaporthe ampelina</name>
    <dbReference type="NCBI Taxonomy" id="1214573"/>
    <lineage>
        <taxon>Eukaryota</taxon>
        <taxon>Fungi</taxon>
        <taxon>Dikarya</taxon>
        <taxon>Ascomycota</taxon>
        <taxon>Pezizomycotina</taxon>
        <taxon>Sordariomycetes</taxon>
        <taxon>Sordariomycetidae</taxon>
        <taxon>Diaporthales</taxon>
        <taxon>Diaporthaceae</taxon>
        <taxon>Diaporthe</taxon>
    </lineage>
</organism>
<evidence type="ECO:0000256" key="2">
    <source>
        <dbReference type="ARBA" id="ARBA00022692"/>
    </source>
</evidence>
<protein>
    <submittedName>
        <fullName evidence="8">Putative integral membrane protein</fullName>
    </submittedName>
</protein>
<dbReference type="PANTHER" id="PTHR33048">
    <property type="entry name" value="PTH11-LIKE INTEGRAL MEMBRANE PROTEIN (AFU_ORTHOLOGUE AFUA_5G11245)"/>
    <property type="match status" value="1"/>
</dbReference>
<feature type="transmembrane region" description="Helical" evidence="6">
    <location>
        <begin position="110"/>
        <end position="128"/>
    </location>
</feature>
<name>A0A0G2FLS0_9PEZI</name>
<gene>
    <name evidence="8" type="ORF">UCDDA912_g05017</name>
</gene>